<dbReference type="PROSITE" id="PS51257">
    <property type="entry name" value="PROKAR_LIPOPROTEIN"/>
    <property type="match status" value="1"/>
</dbReference>
<reference evidence="1 2" key="1">
    <citation type="submission" date="2021-06" db="EMBL/GenBank/DDBJ databases">
        <title>Caerostris extrusa draft genome.</title>
        <authorList>
            <person name="Kono N."/>
            <person name="Arakawa K."/>
        </authorList>
    </citation>
    <scope>NUCLEOTIDE SEQUENCE [LARGE SCALE GENOMIC DNA]</scope>
</reference>
<evidence type="ECO:0000313" key="1">
    <source>
        <dbReference type="EMBL" id="GIY10864.1"/>
    </source>
</evidence>
<name>A0AAV4QNG7_CAEEX</name>
<keyword evidence="2" id="KW-1185">Reference proteome</keyword>
<dbReference type="EMBL" id="BPLR01006572">
    <property type="protein sequence ID" value="GIY10864.1"/>
    <property type="molecule type" value="Genomic_DNA"/>
</dbReference>
<dbReference type="AlphaFoldDB" id="A0AAV4QNG7"/>
<accession>A0AAV4QNG7</accession>
<gene>
    <name evidence="1" type="primary">AVEN_215402_1</name>
    <name evidence="1" type="ORF">CEXT_221971</name>
</gene>
<sequence length="100" mass="11525">MYLIWMRPMPDLSTLHPFLQACSKLICLQLFTIYPANGIDVLLKSWIENRPASLQEVLISISNVRNEDDYLSLTTVADEYVPLLQVLGLNVFLIIDSNWR</sequence>
<protein>
    <submittedName>
        <fullName evidence="1">F-box domain-containing protein</fullName>
    </submittedName>
</protein>
<dbReference type="Proteomes" id="UP001054945">
    <property type="component" value="Unassembled WGS sequence"/>
</dbReference>
<proteinExistence type="predicted"/>
<evidence type="ECO:0000313" key="2">
    <source>
        <dbReference type="Proteomes" id="UP001054945"/>
    </source>
</evidence>
<comment type="caution">
    <text evidence="1">The sequence shown here is derived from an EMBL/GenBank/DDBJ whole genome shotgun (WGS) entry which is preliminary data.</text>
</comment>
<organism evidence="1 2">
    <name type="scientific">Caerostris extrusa</name>
    <name type="common">Bark spider</name>
    <name type="synonym">Caerostris bankana</name>
    <dbReference type="NCBI Taxonomy" id="172846"/>
    <lineage>
        <taxon>Eukaryota</taxon>
        <taxon>Metazoa</taxon>
        <taxon>Ecdysozoa</taxon>
        <taxon>Arthropoda</taxon>
        <taxon>Chelicerata</taxon>
        <taxon>Arachnida</taxon>
        <taxon>Araneae</taxon>
        <taxon>Araneomorphae</taxon>
        <taxon>Entelegynae</taxon>
        <taxon>Araneoidea</taxon>
        <taxon>Araneidae</taxon>
        <taxon>Caerostris</taxon>
    </lineage>
</organism>